<evidence type="ECO:0000313" key="3">
    <source>
        <dbReference type="Proteomes" id="UP000087171"/>
    </source>
</evidence>
<evidence type="ECO:0000256" key="2">
    <source>
        <dbReference type="SAM" id="SignalP"/>
    </source>
</evidence>
<reference evidence="4" key="2">
    <citation type="submission" date="2025-08" db="UniProtKB">
        <authorList>
            <consortium name="RefSeq"/>
        </authorList>
    </citation>
    <scope>IDENTIFICATION</scope>
    <source>
        <tissue evidence="4">Etiolated seedlings</tissue>
    </source>
</reference>
<keyword evidence="2" id="KW-0732">Signal</keyword>
<organism evidence="3 4">
    <name type="scientific">Cicer arietinum</name>
    <name type="common">Chickpea</name>
    <name type="synonym">Garbanzo</name>
    <dbReference type="NCBI Taxonomy" id="3827"/>
    <lineage>
        <taxon>Eukaryota</taxon>
        <taxon>Viridiplantae</taxon>
        <taxon>Streptophyta</taxon>
        <taxon>Embryophyta</taxon>
        <taxon>Tracheophyta</taxon>
        <taxon>Spermatophyta</taxon>
        <taxon>Magnoliopsida</taxon>
        <taxon>eudicotyledons</taxon>
        <taxon>Gunneridae</taxon>
        <taxon>Pentapetalae</taxon>
        <taxon>rosids</taxon>
        <taxon>fabids</taxon>
        <taxon>Fabales</taxon>
        <taxon>Fabaceae</taxon>
        <taxon>Papilionoideae</taxon>
        <taxon>50 kb inversion clade</taxon>
        <taxon>NPAAA clade</taxon>
        <taxon>Hologalegina</taxon>
        <taxon>IRL clade</taxon>
        <taxon>Cicereae</taxon>
        <taxon>Cicer</taxon>
    </lineage>
</organism>
<dbReference type="AlphaFoldDB" id="A0A1S3E676"/>
<feature type="chain" id="PRO_5010255389" evidence="2">
    <location>
        <begin position="23"/>
        <end position="97"/>
    </location>
</feature>
<dbReference type="RefSeq" id="XP_012571317.1">
    <property type="nucleotide sequence ID" value="XM_012715863.2"/>
</dbReference>
<protein>
    <submittedName>
        <fullName evidence="4">Uncharacterized protein LOC105852163</fullName>
    </submittedName>
</protein>
<reference evidence="3" key="1">
    <citation type="journal article" date="2013" name="Nat. Biotechnol.">
        <title>Draft genome sequence of chickpea (Cicer arietinum) provides a resource for trait improvement.</title>
        <authorList>
            <person name="Varshney R.K."/>
            <person name="Song C."/>
            <person name="Saxena R.K."/>
            <person name="Azam S."/>
            <person name="Yu S."/>
            <person name="Sharpe A.G."/>
            <person name="Cannon S."/>
            <person name="Baek J."/>
            <person name="Rosen B.D."/>
            <person name="Tar'an B."/>
            <person name="Millan T."/>
            <person name="Zhang X."/>
            <person name="Ramsay L.D."/>
            <person name="Iwata A."/>
            <person name="Wang Y."/>
            <person name="Nelson W."/>
            <person name="Farmer A.D."/>
            <person name="Gaur P.M."/>
            <person name="Soderlund C."/>
            <person name="Penmetsa R.V."/>
            <person name="Xu C."/>
            <person name="Bharti A.K."/>
            <person name="He W."/>
            <person name="Winter P."/>
            <person name="Zhao S."/>
            <person name="Hane J.K."/>
            <person name="Carrasquilla-Garcia N."/>
            <person name="Condie J.A."/>
            <person name="Upadhyaya H.D."/>
            <person name="Luo M.C."/>
            <person name="Thudi M."/>
            <person name="Gowda C.L."/>
            <person name="Singh N.P."/>
            <person name="Lichtenzveig J."/>
            <person name="Gali K.K."/>
            <person name="Rubio J."/>
            <person name="Nadarajan N."/>
            <person name="Dolezel J."/>
            <person name="Bansal K.C."/>
            <person name="Xu X."/>
            <person name="Edwards D."/>
            <person name="Zhang G."/>
            <person name="Kahl G."/>
            <person name="Gil J."/>
            <person name="Singh K.B."/>
            <person name="Datta S.K."/>
            <person name="Jackson S.A."/>
            <person name="Wang J."/>
            <person name="Cook D.R."/>
        </authorList>
    </citation>
    <scope>NUCLEOTIDE SEQUENCE [LARGE SCALE GENOMIC DNA]</scope>
    <source>
        <strain evidence="3">cv. CDC Frontier</strain>
    </source>
</reference>
<keyword evidence="3" id="KW-1185">Reference proteome</keyword>
<accession>A0A1S3E676</accession>
<dbReference type="Proteomes" id="UP000087171">
    <property type="component" value="Chromosome Ca5"/>
</dbReference>
<gene>
    <name evidence="4" type="primary">LOC105852163</name>
</gene>
<proteinExistence type="predicted"/>
<evidence type="ECO:0000256" key="1">
    <source>
        <dbReference type="SAM" id="MobiDB-lite"/>
    </source>
</evidence>
<name>A0A1S3E676_CICAR</name>
<feature type="region of interest" description="Disordered" evidence="1">
    <location>
        <begin position="36"/>
        <end position="97"/>
    </location>
</feature>
<feature type="signal peptide" evidence="2">
    <location>
        <begin position="1"/>
        <end position="22"/>
    </location>
</feature>
<evidence type="ECO:0000313" key="4">
    <source>
        <dbReference type="RefSeq" id="XP_012571317.1"/>
    </source>
</evidence>
<sequence>MAFITRLCLLCLLLTFAVMCFARNIPKENQNGLYEIEDYGETGPNHKHDPHPPPGNLYEIEDYAEPGANPKHDPRKPHPPPPLNHPKMQIRMDDNKY</sequence>